<dbReference type="Proteomes" id="UP000664940">
    <property type="component" value="Unassembled WGS sequence"/>
</dbReference>
<dbReference type="EMBL" id="JABVXQ010000003">
    <property type="protein sequence ID" value="KAF6121004.1"/>
    <property type="molecule type" value="Genomic_DNA"/>
</dbReference>
<keyword evidence="1" id="KW-0418">Kinase</keyword>
<proteinExistence type="predicted"/>
<name>A0A834B1P8_9CHIR</name>
<keyword evidence="1" id="KW-0808">Transferase</keyword>
<comment type="caution">
    <text evidence="1">The sequence shown here is derived from an EMBL/GenBank/DDBJ whole genome shotgun (WGS) entry which is preliminary data.</text>
</comment>
<evidence type="ECO:0000313" key="2">
    <source>
        <dbReference type="Proteomes" id="UP000664940"/>
    </source>
</evidence>
<accession>A0A834B1P8</accession>
<gene>
    <name evidence="1" type="ORF">HJG60_014979</name>
</gene>
<dbReference type="AlphaFoldDB" id="A0A834B1P8"/>
<dbReference type="GO" id="GO:0016301">
    <property type="term" value="F:kinase activity"/>
    <property type="evidence" value="ECO:0007669"/>
    <property type="project" value="UniProtKB-KW"/>
</dbReference>
<protein>
    <submittedName>
        <fullName evidence="1">Phosphatidylinositol-4-phosphate 3-kinase catalytic subunit type 2 gamma</fullName>
    </submittedName>
</protein>
<reference evidence="1 2" key="1">
    <citation type="journal article" date="2020" name="Nature">
        <title>Six reference-quality genomes reveal evolution of bat adaptations.</title>
        <authorList>
            <person name="Jebb D."/>
            <person name="Huang Z."/>
            <person name="Pippel M."/>
            <person name="Hughes G.M."/>
            <person name="Lavrichenko K."/>
            <person name="Devanna P."/>
            <person name="Winkler S."/>
            <person name="Jermiin L.S."/>
            <person name="Skirmuntt E.C."/>
            <person name="Katzourakis A."/>
            <person name="Burkitt-Gray L."/>
            <person name="Ray D.A."/>
            <person name="Sullivan K.A.M."/>
            <person name="Roscito J.G."/>
            <person name="Kirilenko B.M."/>
            <person name="Davalos L.M."/>
            <person name="Corthals A.P."/>
            <person name="Power M.L."/>
            <person name="Jones G."/>
            <person name="Ransome R.D."/>
            <person name="Dechmann D.K.N."/>
            <person name="Locatelli A.G."/>
            <person name="Puechmaille S.J."/>
            <person name="Fedrigo O."/>
            <person name="Jarvis E.D."/>
            <person name="Hiller M."/>
            <person name="Vernes S.C."/>
            <person name="Myers E.W."/>
            <person name="Teeling E.C."/>
        </authorList>
    </citation>
    <scope>NUCLEOTIDE SEQUENCE [LARGE SCALE GENOMIC DNA]</scope>
    <source>
        <strain evidence="1">Bat1K_MPI-CBG_1</strain>
    </source>
</reference>
<organism evidence="1 2">
    <name type="scientific">Phyllostomus discolor</name>
    <name type="common">pale spear-nosed bat</name>
    <dbReference type="NCBI Taxonomy" id="89673"/>
    <lineage>
        <taxon>Eukaryota</taxon>
        <taxon>Metazoa</taxon>
        <taxon>Chordata</taxon>
        <taxon>Craniata</taxon>
        <taxon>Vertebrata</taxon>
        <taxon>Euteleostomi</taxon>
        <taxon>Mammalia</taxon>
        <taxon>Eutheria</taxon>
        <taxon>Laurasiatheria</taxon>
        <taxon>Chiroptera</taxon>
        <taxon>Yangochiroptera</taxon>
        <taxon>Phyllostomidae</taxon>
        <taxon>Phyllostominae</taxon>
        <taxon>Phyllostomus</taxon>
    </lineage>
</organism>
<evidence type="ECO:0000313" key="1">
    <source>
        <dbReference type="EMBL" id="KAF6121004.1"/>
    </source>
</evidence>
<sequence>MAPCPVHMLSFIFYHIPVKSVGGKQNLFQNVPTPRTMKLWYMTKSRSSKDMS</sequence>